<dbReference type="AlphaFoldDB" id="A0A5C1A0B3"/>
<dbReference type="Proteomes" id="UP000322553">
    <property type="component" value="Chromosome"/>
</dbReference>
<dbReference type="RefSeq" id="WP_149054642.1">
    <property type="nucleotide sequence ID" value="NZ_CP043420.1"/>
</dbReference>
<evidence type="ECO:0000256" key="4">
    <source>
        <dbReference type="SAM" id="MobiDB-lite"/>
    </source>
</evidence>
<dbReference type="InterPro" id="IPR011004">
    <property type="entry name" value="Trimer_LpxA-like_sf"/>
</dbReference>
<feature type="region of interest" description="Disordered" evidence="4">
    <location>
        <begin position="1"/>
        <end position="21"/>
    </location>
</feature>
<sequence length="214" mass="24212">MSDAHNMDTAADMPRLTPEPTIHATASVRDCRLGRYVEIRERARLLESTLGDYSYVMEDVDVAYTEIGRFANIAAQVRLCPTHHPMTRASLHHFTYRSSMYDLGEDDTDFFATRRAHGVSVGHDSWIGHAAIVLPGVRVGIGAVIGAGSVVTRDVPDWTIVAGNPARVLRERFPETIRQRLAASRWWEMTHAELREHLPWFRLDVETFLDHLGH</sequence>
<dbReference type="InterPro" id="IPR018357">
    <property type="entry name" value="Hexapep_transf_CS"/>
</dbReference>
<organism evidence="5 6">
    <name type="scientific">Kushneria phosphatilytica</name>
    <dbReference type="NCBI Taxonomy" id="657387"/>
    <lineage>
        <taxon>Bacteria</taxon>
        <taxon>Pseudomonadati</taxon>
        <taxon>Pseudomonadota</taxon>
        <taxon>Gammaproteobacteria</taxon>
        <taxon>Oceanospirillales</taxon>
        <taxon>Halomonadaceae</taxon>
        <taxon>Kushneria</taxon>
    </lineage>
</organism>
<evidence type="ECO:0000313" key="6">
    <source>
        <dbReference type="Proteomes" id="UP000322553"/>
    </source>
</evidence>
<accession>A0A5C1A0B3</accession>
<keyword evidence="6" id="KW-1185">Reference proteome</keyword>
<comment type="similarity">
    <text evidence="1">Belongs to the transferase hexapeptide repeat family.</text>
</comment>
<evidence type="ECO:0000256" key="2">
    <source>
        <dbReference type="ARBA" id="ARBA00022679"/>
    </source>
</evidence>
<evidence type="ECO:0008006" key="7">
    <source>
        <dbReference type="Google" id="ProtNLM"/>
    </source>
</evidence>
<dbReference type="EMBL" id="CP043420">
    <property type="protein sequence ID" value="QEL12350.1"/>
    <property type="molecule type" value="Genomic_DNA"/>
</dbReference>
<keyword evidence="3" id="KW-0677">Repeat</keyword>
<dbReference type="SUPFAM" id="SSF51161">
    <property type="entry name" value="Trimeric LpxA-like enzymes"/>
    <property type="match status" value="1"/>
</dbReference>
<gene>
    <name evidence="5" type="ORF">FY550_15200</name>
</gene>
<evidence type="ECO:0000256" key="1">
    <source>
        <dbReference type="ARBA" id="ARBA00007274"/>
    </source>
</evidence>
<dbReference type="KEGG" id="kuy:FY550_15200"/>
<dbReference type="PANTHER" id="PTHR43300:SF11">
    <property type="entry name" value="ACETYLTRANSFERASE RV3034C-RELATED"/>
    <property type="match status" value="1"/>
</dbReference>
<evidence type="ECO:0000313" key="5">
    <source>
        <dbReference type="EMBL" id="QEL12350.1"/>
    </source>
</evidence>
<evidence type="ECO:0000256" key="3">
    <source>
        <dbReference type="ARBA" id="ARBA00022737"/>
    </source>
</evidence>
<dbReference type="InterPro" id="IPR050179">
    <property type="entry name" value="Trans_hexapeptide_repeat"/>
</dbReference>
<proteinExistence type="inferred from homology"/>
<dbReference type="PANTHER" id="PTHR43300">
    <property type="entry name" value="ACETYLTRANSFERASE"/>
    <property type="match status" value="1"/>
</dbReference>
<keyword evidence="2" id="KW-0808">Transferase</keyword>
<reference evidence="5 6" key="1">
    <citation type="submission" date="2019-08" db="EMBL/GenBank/DDBJ databases">
        <title>Complete genome sequence of Kushneria sp. YCWA18, a halophilic phosphate-solubilizing bacterium isolated from Daqiao saltern in China.</title>
        <authorList>
            <person name="Du G.-X."/>
            <person name="Qu L.-Y."/>
        </authorList>
    </citation>
    <scope>NUCLEOTIDE SEQUENCE [LARGE SCALE GENOMIC DNA]</scope>
    <source>
        <strain evidence="5 6">YCWA18</strain>
    </source>
</reference>
<name>A0A5C1A0B3_9GAMM</name>
<dbReference type="Gene3D" id="2.160.10.10">
    <property type="entry name" value="Hexapeptide repeat proteins"/>
    <property type="match status" value="1"/>
</dbReference>
<dbReference type="GO" id="GO:0016740">
    <property type="term" value="F:transferase activity"/>
    <property type="evidence" value="ECO:0007669"/>
    <property type="project" value="UniProtKB-KW"/>
</dbReference>
<dbReference type="CDD" id="cd03349">
    <property type="entry name" value="LbH_XAT"/>
    <property type="match status" value="1"/>
</dbReference>
<protein>
    <recommendedName>
        <fullName evidence="7">Acetyltransferase</fullName>
    </recommendedName>
</protein>
<dbReference type="InterPro" id="IPR017694">
    <property type="entry name" value="Phosphonate_tfrase_rpt"/>
</dbReference>
<dbReference type="PROSITE" id="PS00101">
    <property type="entry name" value="HEXAPEP_TRANSFERASES"/>
    <property type="match status" value="1"/>
</dbReference>
<dbReference type="NCBIfam" id="TIGR03308">
    <property type="entry name" value="phn_thr-fam"/>
    <property type="match status" value="1"/>
</dbReference>